<accession>A0A9X2HHR6</accession>
<dbReference type="PANTHER" id="PTHR21716">
    <property type="entry name" value="TRANSMEMBRANE PROTEIN"/>
    <property type="match status" value="1"/>
</dbReference>
<comment type="subcellular location">
    <subcellularLocation>
        <location evidence="1">Cell membrane</location>
        <topology evidence="1">Multi-pass membrane protein</topology>
    </subcellularLocation>
</comment>
<feature type="transmembrane region" description="Helical" evidence="9">
    <location>
        <begin position="35"/>
        <end position="61"/>
    </location>
</feature>
<comment type="similarity">
    <text evidence="2">Belongs to the autoinducer-2 exporter (AI-2E) (TC 2.A.86) family.</text>
</comment>
<dbReference type="PANTHER" id="PTHR21716:SF53">
    <property type="entry name" value="PERMEASE PERM-RELATED"/>
    <property type="match status" value="1"/>
</dbReference>
<sequence>MTSTQASSSGIPPASQPSGAEAVDHRGQGTRDVPFGIITAAAWSWRVLIVLVMAGVIVWLARPISTVIISVAVAALLAGLLFPLVRWLRKRKVNAGIATAITELGAIVAVMGLLTLVGQQLVVGFSELSDQAVAGYQQLMTWLSEGPLHLSVDQVDNALNSLIETARNNSQQLLSGAAAVGSTAGEVGAGLLITLFTLIFFLLEGERIWLFVVKMFPRNARRAVNGAGRRGWNSLVSYARIQVFVAFVDAVGIGLAAFFLGVPLAFPLGVLVFLGSFIPVIGAVATGAVAVLLALVANGPVNALLMLLMVLLVQQIESHILQPLVMGKAVSLHPLAVVLAVALGSMVLGIVGALFAVPVMAVLNTVVRYLAGRQWEHDTQIRTEPFKYPWEIAKASRKSAAQRVKERISRDSKDDEDQASQQADDADTGSVRATSRD</sequence>
<dbReference type="Proteomes" id="UP001139502">
    <property type="component" value="Unassembled WGS sequence"/>
</dbReference>
<dbReference type="AlphaFoldDB" id="A0A9X2HHR6"/>
<feature type="region of interest" description="Disordered" evidence="8">
    <location>
        <begin position="401"/>
        <end position="437"/>
    </location>
</feature>
<feature type="compositionally biased region" description="Basic and acidic residues" evidence="8">
    <location>
        <begin position="403"/>
        <end position="413"/>
    </location>
</feature>
<keyword evidence="11" id="KW-1185">Reference proteome</keyword>
<dbReference type="Pfam" id="PF01594">
    <property type="entry name" value="AI-2E_transport"/>
    <property type="match status" value="1"/>
</dbReference>
<gene>
    <name evidence="10" type="ORF">NBM05_12480</name>
</gene>
<proteinExistence type="inferred from homology"/>
<evidence type="ECO:0000256" key="6">
    <source>
        <dbReference type="ARBA" id="ARBA00022989"/>
    </source>
</evidence>
<keyword evidence="3" id="KW-0813">Transport</keyword>
<evidence type="ECO:0000256" key="1">
    <source>
        <dbReference type="ARBA" id="ARBA00004651"/>
    </source>
</evidence>
<dbReference type="GO" id="GO:0005886">
    <property type="term" value="C:plasma membrane"/>
    <property type="evidence" value="ECO:0007669"/>
    <property type="project" value="UniProtKB-SubCell"/>
</dbReference>
<feature type="region of interest" description="Disordered" evidence="8">
    <location>
        <begin position="1"/>
        <end position="26"/>
    </location>
</feature>
<evidence type="ECO:0000256" key="5">
    <source>
        <dbReference type="ARBA" id="ARBA00022692"/>
    </source>
</evidence>
<feature type="transmembrane region" description="Helical" evidence="9">
    <location>
        <begin position="337"/>
        <end position="363"/>
    </location>
</feature>
<feature type="compositionally biased region" description="Polar residues" evidence="8">
    <location>
        <begin position="1"/>
        <end position="10"/>
    </location>
</feature>
<dbReference type="InterPro" id="IPR002549">
    <property type="entry name" value="AI-2E-like"/>
</dbReference>
<evidence type="ECO:0000256" key="4">
    <source>
        <dbReference type="ARBA" id="ARBA00022475"/>
    </source>
</evidence>
<dbReference type="EMBL" id="JANAFB010000037">
    <property type="protein sequence ID" value="MCP3426797.1"/>
    <property type="molecule type" value="Genomic_DNA"/>
</dbReference>
<feature type="transmembrane region" description="Helical" evidence="9">
    <location>
        <begin position="67"/>
        <end position="85"/>
    </location>
</feature>
<evidence type="ECO:0000313" key="10">
    <source>
        <dbReference type="EMBL" id="MCP3426797.1"/>
    </source>
</evidence>
<evidence type="ECO:0000313" key="11">
    <source>
        <dbReference type="Proteomes" id="UP001139502"/>
    </source>
</evidence>
<reference evidence="10" key="1">
    <citation type="submission" date="2022-06" db="EMBL/GenBank/DDBJ databases">
        <title>Rothia sp. isolated from sandalwood seedling.</title>
        <authorList>
            <person name="Tuikhar N."/>
            <person name="Kirdat K."/>
            <person name="Thorat V."/>
            <person name="Swetha P."/>
            <person name="Padma S."/>
            <person name="Sundararaj R."/>
            <person name="Yadav A."/>
        </authorList>
    </citation>
    <scope>NUCLEOTIDE SEQUENCE</scope>
    <source>
        <strain evidence="10">AR01</strain>
    </source>
</reference>
<feature type="transmembrane region" description="Helical" evidence="9">
    <location>
        <begin position="97"/>
        <end position="118"/>
    </location>
</feature>
<evidence type="ECO:0000256" key="7">
    <source>
        <dbReference type="ARBA" id="ARBA00023136"/>
    </source>
</evidence>
<organism evidence="10 11">
    <name type="scientific">Rothia santali</name>
    <dbReference type="NCBI Taxonomy" id="2949643"/>
    <lineage>
        <taxon>Bacteria</taxon>
        <taxon>Bacillati</taxon>
        <taxon>Actinomycetota</taxon>
        <taxon>Actinomycetes</taxon>
        <taxon>Micrococcales</taxon>
        <taxon>Micrococcaceae</taxon>
        <taxon>Rothia</taxon>
    </lineage>
</organism>
<feature type="transmembrane region" description="Helical" evidence="9">
    <location>
        <begin position="303"/>
        <end position="325"/>
    </location>
</feature>
<feature type="transmembrane region" description="Helical" evidence="9">
    <location>
        <begin position="243"/>
        <end position="266"/>
    </location>
</feature>
<keyword evidence="6 9" id="KW-1133">Transmembrane helix</keyword>
<evidence type="ECO:0000256" key="2">
    <source>
        <dbReference type="ARBA" id="ARBA00009773"/>
    </source>
</evidence>
<evidence type="ECO:0000256" key="9">
    <source>
        <dbReference type="SAM" id="Phobius"/>
    </source>
</evidence>
<evidence type="ECO:0000256" key="3">
    <source>
        <dbReference type="ARBA" id="ARBA00022448"/>
    </source>
</evidence>
<name>A0A9X2HHR6_9MICC</name>
<comment type="caution">
    <text evidence="10">The sequence shown here is derived from an EMBL/GenBank/DDBJ whole genome shotgun (WGS) entry which is preliminary data.</text>
</comment>
<feature type="transmembrane region" description="Helical" evidence="9">
    <location>
        <begin position="189"/>
        <end position="212"/>
    </location>
</feature>
<keyword evidence="5 9" id="KW-0812">Transmembrane</keyword>
<keyword evidence="4" id="KW-1003">Cell membrane</keyword>
<evidence type="ECO:0000256" key="8">
    <source>
        <dbReference type="SAM" id="MobiDB-lite"/>
    </source>
</evidence>
<protein>
    <submittedName>
        <fullName evidence="10">AI-2E family transporter</fullName>
    </submittedName>
</protein>
<dbReference type="RefSeq" id="WP_254167978.1">
    <property type="nucleotide sequence ID" value="NZ_JANAFB010000037.1"/>
</dbReference>
<feature type="transmembrane region" description="Helical" evidence="9">
    <location>
        <begin position="272"/>
        <end position="296"/>
    </location>
</feature>
<dbReference type="GO" id="GO:0055085">
    <property type="term" value="P:transmembrane transport"/>
    <property type="evidence" value="ECO:0007669"/>
    <property type="project" value="TreeGrafter"/>
</dbReference>
<keyword evidence="7 9" id="KW-0472">Membrane</keyword>